<evidence type="ECO:0000313" key="2">
    <source>
        <dbReference type="Proteomes" id="UP001191082"/>
    </source>
</evidence>
<accession>A0ABY2XCJ6</accession>
<evidence type="ECO:0000313" key="1">
    <source>
        <dbReference type="EMBL" id="TMV14416.1"/>
    </source>
</evidence>
<name>A0ABY2XCJ6_9RHOB</name>
<protein>
    <recommendedName>
        <fullName evidence="3">HNH endonuclease</fullName>
    </recommendedName>
</protein>
<dbReference type="Proteomes" id="UP001191082">
    <property type="component" value="Unassembled WGS sequence"/>
</dbReference>
<gene>
    <name evidence="1" type="ORF">FGK64_00015</name>
</gene>
<comment type="caution">
    <text evidence="1">The sequence shown here is derived from an EMBL/GenBank/DDBJ whole genome shotgun (WGS) entry which is preliminary data.</text>
</comment>
<sequence length="272" mass="30671">MPKKNSKTGRCALTGSYGKFVKCHILPQAFTRPAVKGEALYQSSKGRGERRRWSSWYDQNLVTREGEDFLSEIDDAAIKLLRRHQLVWSGWTVFRPHFERVAVTLPDHGYRKVKIAEVSKLIRFALSIAWRASASSLPDMAEAKLGVEEQERLKEFVLGEPIVGASPFPISLTQLSTVGMMHNQSPGINEKQISNLEGIKDQFVKIMRIYLDGLILHVHLSHIPQEHVAGNPLFLGSADHALITSVTYEASFQYENMLHLMRECHPPLIEGG</sequence>
<keyword evidence="2" id="KW-1185">Reference proteome</keyword>
<reference evidence="1 2" key="1">
    <citation type="submission" date="2019-05" db="EMBL/GenBank/DDBJ databases">
        <title>Marivita sp. nov. isolated from sea sediment.</title>
        <authorList>
            <person name="Kim W."/>
        </authorList>
    </citation>
    <scope>NUCLEOTIDE SEQUENCE [LARGE SCALE GENOMIC DNA]</scope>
    <source>
        <strain evidence="1 2">CAU 1492</strain>
    </source>
</reference>
<organism evidence="1 2">
    <name type="scientific">Arenibacterium halophilum</name>
    <dbReference type="NCBI Taxonomy" id="2583821"/>
    <lineage>
        <taxon>Bacteria</taxon>
        <taxon>Pseudomonadati</taxon>
        <taxon>Pseudomonadota</taxon>
        <taxon>Alphaproteobacteria</taxon>
        <taxon>Rhodobacterales</taxon>
        <taxon>Paracoccaceae</taxon>
        <taxon>Arenibacterium</taxon>
    </lineage>
</organism>
<dbReference type="EMBL" id="VCPC01000001">
    <property type="protein sequence ID" value="TMV14416.1"/>
    <property type="molecule type" value="Genomic_DNA"/>
</dbReference>
<proteinExistence type="predicted"/>
<dbReference type="RefSeq" id="WP_138861769.1">
    <property type="nucleotide sequence ID" value="NZ_VCPC01000001.1"/>
</dbReference>
<evidence type="ECO:0008006" key="3">
    <source>
        <dbReference type="Google" id="ProtNLM"/>
    </source>
</evidence>